<dbReference type="PROSITE" id="PS50821">
    <property type="entry name" value="PAZ"/>
    <property type="match status" value="1"/>
</dbReference>
<dbReference type="InterPro" id="IPR036085">
    <property type="entry name" value="PAZ_dom_sf"/>
</dbReference>
<dbReference type="PROSITE" id="PS50822">
    <property type="entry name" value="PIWI"/>
    <property type="match status" value="1"/>
</dbReference>
<dbReference type="SMART" id="SM00950">
    <property type="entry name" value="Piwi"/>
    <property type="match status" value="1"/>
</dbReference>
<dbReference type="InterPro" id="IPR012337">
    <property type="entry name" value="RNaseH-like_sf"/>
</dbReference>
<evidence type="ECO:0000313" key="5">
    <source>
        <dbReference type="Proteomes" id="UP000821837"/>
    </source>
</evidence>
<dbReference type="InterPro" id="IPR003165">
    <property type="entry name" value="Piwi"/>
</dbReference>
<feature type="compositionally biased region" description="Basic and acidic residues" evidence="1">
    <location>
        <begin position="87"/>
        <end position="97"/>
    </location>
</feature>
<reference evidence="4" key="2">
    <citation type="submission" date="2021-09" db="EMBL/GenBank/DDBJ databases">
        <authorList>
            <person name="Jia N."/>
            <person name="Wang J."/>
            <person name="Shi W."/>
            <person name="Du L."/>
            <person name="Sun Y."/>
            <person name="Zhan W."/>
            <person name="Jiang J."/>
            <person name="Wang Q."/>
            <person name="Zhang B."/>
            <person name="Ji P."/>
            <person name="Sakyi L.B."/>
            <person name="Cui X."/>
            <person name="Yuan T."/>
            <person name="Jiang B."/>
            <person name="Yang W."/>
            <person name="Lam T.T.-Y."/>
            <person name="Chang Q."/>
            <person name="Ding S."/>
            <person name="Wang X."/>
            <person name="Zhu J."/>
            <person name="Ruan X."/>
            <person name="Zhao L."/>
            <person name="Wei J."/>
            <person name="Que T."/>
            <person name="Du C."/>
            <person name="Cheng J."/>
            <person name="Dai P."/>
            <person name="Han X."/>
            <person name="Huang E."/>
            <person name="Gao Y."/>
            <person name="Liu J."/>
            <person name="Shao H."/>
            <person name="Ye R."/>
            <person name="Li L."/>
            <person name="Wei W."/>
            <person name="Wang X."/>
            <person name="Wang C."/>
            <person name="Huo Q."/>
            <person name="Li W."/>
            <person name="Guo W."/>
            <person name="Chen H."/>
            <person name="Chen S."/>
            <person name="Zhou L."/>
            <person name="Zhou L."/>
            <person name="Ni X."/>
            <person name="Tian J."/>
            <person name="Zhou Y."/>
            <person name="Sheng Y."/>
            <person name="Liu T."/>
            <person name="Pan Y."/>
            <person name="Xia L."/>
            <person name="Li J."/>
            <person name="Zhao F."/>
            <person name="Cao W."/>
        </authorList>
    </citation>
    <scope>NUCLEOTIDE SEQUENCE</scope>
    <source>
        <strain evidence="4">Rsan-2018</strain>
        <tissue evidence="4">Larvae</tissue>
    </source>
</reference>
<dbReference type="GO" id="GO:0034587">
    <property type="term" value="P:piRNA processing"/>
    <property type="evidence" value="ECO:0007669"/>
    <property type="project" value="UniProtKB-ARBA"/>
</dbReference>
<accession>A0A9D4PNQ9</accession>
<proteinExistence type="predicted"/>
<dbReference type="AlphaFoldDB" id="A0A9D4PNQ9"/>
<feature type="domain" description="PAZ" evidence="2">
    <location>
        <begin position="132"/>
        <end position="239"/>
    </location>
</feature>
<dbReference type="Gene3D" id="3.40.50.2300">
    <property type="match status" value="1"/>
</dbReference>
<evidence type="ECO:0000259" key="3">
    <source>
        <dbReference type="PROSITE" id="PS50822"/>
    </source>
</evidence>
<organism evidence="4 5">
    <name type="scientific">Rhipicephalus sanguineus</name>
    <name type="common">Brown dog tick</name>
    <name type="synonym">Ixodes sanguineus</name>
    <dbReference type="NCBI Taxonomy" id="34632"/>
    <lineage>
        <taxon>Eukaryota</taxon>
        <taxon>Metazoa</taxon>
        <taxon>Ecdysozoa</taxon>
        <taxon>Arthropoda</taxon>
        <taxon>Chelicerata</taxon>
        <taxon>Arachnida</taxon>
        <taxon>Acari</taxon>
        <taxon>Parasitiformes</taxon>
        <taxon>Ixodida</taxon>
        <taxon>Ixodoidea</taxon>
        <taxon>Ixodidae</taxon>
        <taxon>Rhipicephalinae</taxon>
        <taxon>Rhipicephalus</taxon>
        <taxon>Rhipicephalus</taxon>
    </lineage>
</organism>
<gene>
    <name evidence="4" type="ORF">HPB52_012182</name>
</gene>
<sequence length="691" mass="77854">MCEIRDEFYVRIRQVDMLRYDSQHYSRKQAQALDIAIRCALSQDRDCLGRLLLRKAPKEPAPQKQLTTPQYRAPAVRGRYNPQRGDPPAKADDAEKPGEAAYSGILTSVRSGQYEMFLNADTILTSFYEDGPLLNYVEALLGRQLGEHPQLEEAEIKDLNTRLHGFKVCVKHLRYTRSRKIKQITKKGADEIAVTEAQTVAKYFEETYKKLDHPSLPCVEVESKKGKCYYPLEMCFIPLGQRGEQSQSGKPLTPSERFARAKGVARELAVRREDILGEFFTSISTSPVECRAKVFPKVNVDDLKSPMGVVPWTILNVNKFNTVSDVAKLKKNLIAQGIRQGIILDVKAKIANRNNPDLVDILEELKAVEFLVIILDSKKSVYYNKLKNDAETKLGLITQCVAVDKSKYSDGSIGGNLIRKIKAKLGFVDKAMPRTIDGFNCEDALVMGADVSHHGPNDQSPSVAAVVASIDGRASRYVAVIRPQAKTDGNTREETISNIESMAKELFHHYKKKNLRKIPKDILFYRDGVSEGEIAEVCEKEHKYLQSAFAEVFGCNPRITFVTVQKRHRTRFCRKNETNVPPGTVVDRTITQHAKRGFFMCSHTPIRGTARPAHYRVIYDDNGFEPETLQKITFSLCHMYARCVPAVSIPAPVYYAHLAAARASCYMKATEQVDTNPINVVGNCRDKMFFI</sequence>
<feature type="domain" description="Piwi" evidence="3">
    <location>
        <begin position="370"/>
        <end position="668"/>
    </location>
</feature>
<dbReference type="CDD" id="cd02846">
    <property type="entry name" value="PAZ_argonaute_like"/>
    <property type="match status" value="1"/>
</dbReference>
<dbReference type="GO" id="GO:0003723">
    <property type="term" value="F:RNA binding"/>
    <property type="evidence" value="ECO:0007669"/>
    <property type="project" value="InterPro"/>
</dbReference>
<evidence type="ECO:0000259" key="2">
    <source>
        <dbReference type="PROSITE" id="PS50821"/>
    </source>
</evidence>
<dbReference type="Pfam" id="PF02170">
    <property type="entry name" value="PAZ"/>
    <property type="match status" value="1"/>
</dbReference>
<dbReference type="Gene3D" id="2.170.260.10">
    <property type="entry name" value="paz domain"/>
    <property type="match status" value="1"/>
</dbReference>
<dbReference type="Pfam" id="PF02171">
    <property type="entry name" value="Piwi"/>
    <property type="match status" value="1"/>
</dbReference>
<name>A0A9D4PNQ9_RHISA</name>
<keyword evidence="5" id="KW-1185">Reference proteome</keyword>
<evidence type="ECO:0000256" key="1">
    <source>
        <dbReference type="SAM" id="MobiDB-lite"/>
    </source>
</evidence>
<reference evidence="4" key="1">
    <citation type="journal article" date="2020" name="Cell">
        <title>Large-Scale Comparative Analyses of Tick Genomes Elucidate Their Genetic Diversity and Vector Capacities.</title>
        <authorList>
            <consortium name="Tick Genome and Microbiome Consortium (TIGMIC)"/>
            <person name="Jia N."/>
            <person name="Wang J."/>
            <person name="Shi W."/>
            <person name="Du L."/>
            <person name="Sun Y."/>
            <person name="Zhan W."/>
            <person name="Jiang J.F."/>
            <person name="Wang Q."/>
            <person name="Zhang B."/>
            <person name="Ji P."/>
            <person name="Bell-Sakyi L."/>
            <person name="Cui X.M."/>
            <person name="Yuan T.T."/>
            <person name="Jiang B.G."/>
            <person name="Yang W.F."/>
            <person name="Lam T.T."/>
            <person name="Chang Q.C."/>
            <person name="Ding S.J."/>
            <person name="Wang X.J."/>
            <person name="Zhu J.G."/>
            <person name="Ruan X.D."/>
            <person name="Zhao L."/>
            <person name="Wei J.T."/>
            <person name="Ye R.Z."/>
            <person name="Que T.C."/>
            <person name="Du C.H."/>
            <person name="Zhou Y.H."/>
            <person name="Cheng J.X."/>
            <person name="Dai P.F."/>
            <person name="Guo W.B."/>
            <person name="Han X.H."/>
            <person name="Huang E.J."/>
            <person name="Li L.F."/>
            <person name="Wei W."/>
            <person name="Gao Y.C."/>
            <person name="Liu J.Z."/>
            <person name="Shao H.Z."/>
            <person name="Wang X."/>
            <person name="Wang C.C."/>
            <person name="Yang T.C."/>
            <person name="Huo Q.B."/>
            <person name="Li W."/>
            <person name="Chen H.Y."/>
            <person name="Chen S.E."/>
            <person name="Zhou L.G."/>
            <person name="Ni X.B."/>
            <person name="Tian J.H."/>
            <person name="Sheng Y."/>
            <person name="Liu T."/>
            <person name="Pan Y.S."/>
            <person name="Xia L.Y."/>
            <person name="Li J."/>
            <person name="Zhao F."/>
            <person name="Cao W.C."/>
        </authorList>
    </citation>
    <scope>NUCLEOTIDE SEQUENCE</scope>
    <source>
        <strain evidence="4">Rsan-2018</strain>
    </source>
</reference>
<evidence type="ECO:0000313" key="4">
    <source>
        <dbReference type="EMBL" id="KAH7947453.1"/>
    </source>
</evidence>
<dbReference type="InterPro" id="IPR003100">
    <property type="entry name" value="PAZ_dom"/>
</dbReference>
<dbReference type="Proteomes" id="UP000821837">
    <property type="component" value="Chromosome 6"/>
</dbReference>
<dbReference type="PANTHER" id="PTHR22891">
    <property type="entry name" value="EUKARYOTIC TRANSLATION INITIATION FACTOR 2C"/>
    <property type="match status" value="1"/>
</dbReference>
<dbReference type="SUPFAM" id="SSF101690">
    <property type="entry name" value="PAZ domain"/>
    <property type="match status" value="1"/>
</dbReference>
<protein>
    <submittedName>
        <fullName evidence="4">Uncharacterized protein</fullName>
    </submittedName>
</protein>
<dbReference type="VEuPathDB" id="VectorBase:RSAN_057835"/>
<dbReference type="Gene3D" id="3.30.420.10">
    <property type="entry name" value="Ribonuclease H-like superfamily/Ribonuclease H"/>
    <property type="match status" value="1"/>
</dbReference>
<comment type="caution">
    <text evidence="4">The sequence shown here is derived from an EMBL/GenBank/DDBJ whole genome shotgun (WGS) entry which is preliminary data.</text>
</comment>
<dbReference type="InterPro" id="IPR036397">
    <property type="entry name" value="RNaseH_sf"/>
</dbReference>
<feature type="region of interest" description="Disordered" evidence="1">
    <location>
        <begin position="58"/>
        <end position="97"/>
    </location>
</feature>
<dbReference type="EMBL" id="JABSTV010001252">
    <property type="protein sequence ID" value="KAH7947453.1"/>
    <property type="molecule type" value="Genomic_DNA"/>
</dbReference>
<dbReference type="SUPFAM" id="SSF53098">
    <property type="entry name" value="Ribonuclease H-like"/>
    <property type="match status" value="1"/>
</dbReference>